<gene>
    <name evidence="2" type="ORF">NCTC10801_00627</name>
</gene>
<proteinExistence type="predicted"/>
<keyword evidence="1" id="KW-1133">Transmembrane helix</keyword>
<dbReference type="OrthoDB" id="5690765at2"/>
<name>A0A380TMU1_9PAST</name>
<keyword evidence="1" id="KW-0472">Membrane</keyword>
<dbReference type="AlphaFoldDB" id="A0A380TMU1"/>
<dbReference type="Proteomes" id="UP000254649">
    <property type="component" value="Unassembled WGS sequence"/>
</dbReference>
<keyword evidence="1" id="KW-0812">Transmembrane</keyword>
<dbReference type="Pfam" id="PF17364">
    <property type="entry name" value="DUF5389"/>
    <property type="match status" value="1"/>
</dbReference>
<evidence type="ECO:0000313" key="2">
    <source>
        <dbReference type="EMBL" id="SUT88771.1"/>
    </source>
</evidence>
<feature type="transmembrane region" description="Helical" evidence="1">
    <location>
        <begin position="12"/>
        <end position="37"/>
    </location>
</feature>
<keyword evidence="3" id="KW-1185">Reference proteome</keyword>
<reference evidence="2 3" key="1">
    <citation type="submission" date="2018-06" db="EMBL/GenBank/DDBJ databases">
        <authorList>
            <consortium name="Pathogen Informatics"/>
            <person name="Doyle S."/>
        </authorList>
    </citation>
    <scope>NUCLEOTIDE SEQUENCE [LARGE SCALE GENOMIC DNA]</scope>
    <source>
        <strain evidence="2 3">NCTC10801</strain>
    </source>
</reference>
<feature type="transmembrane region" description="Helical" evidence="1">
    <location>
        <begin position="82"/>
        <end position="100"/>
    </location>
</feature>
<sequence>MEQANLPKGFSRFTWALAGLCFPIVLWPLALLLSPTLLENPALTQTTSLIFSCVFWFYPFVLGFIARILFKLHKNRPHLARKILIGCVVIFWFCVVYIIVNGLQ</sequence>
<dbReference type="EMBL" id="UFRQ01000003">
    <property type="protein sequence ID" value="SUT88771.1"/>
    <property type="molecule type" value="Genomic_DNA"/>
</dbReference>
<protein>
    <submittedName>
        <fullName evidence="2">Uncharacterized protein</fullName>
    </submittedName>
</protein>
<organism evidence="2 3">
    <name type="scientific">[Actinobacillus] rossii</name>
    <dbReference type="NCBI Taxonomy" id="123820"/>
    <lineage>
        <taxon>Bacteria</taxon>
        <taxon>Pseudomonadati</taxon>
        <taxon>Pseudomonadota</taxon>
        <taxon>Gammaproteobacteria</taxon>
        <taxon>Pasteurellales</taxon>
        <taxon>Pasteurellaceae</taxon>
    </lineage>
</organism>
<dbReference type="InterPro" id="IPR035333">
    <property type="entry name" value="DUF5389"/>
</dbReference>
<feature type="transmembrane region" description="Helical" evidence="1">
    <location>
        <begin position="49"/>
        <end position="70"/>
    </location>
</feature>
<evidence type="ECO:0000256" key="1">
    <source>
        <dbReference type="SAM" id="Phobius"/>
    </source>
</evidence>
<accession>A0A380TMU1</accession>
<evidence type="ECO:0000313" key="3">
    <source>
        <dbReference type="Proteomes" id="UP000254649"/>
    </source>
</evidence>